<proteinExistence type="predicted"/>
<name>A0A418CSN3_APHAT</name>
<accession>A0A418CSN3</accession>
<organism evidence="1 2">
    <name type="scientific">Aphanomyces astaci</name>
    <name type="common">Crayfish plague agent</name>
    <dbReference type="NCBI Taxonomy" id="112090"/>
    <lineage>
        <taxon>Eukaryota</taxon>
        <taxon>Sar</taxon>
        <taxon>Stramenopiles</taxon>
        <taxon>Oomycota</taxon>
        <taxon>Saprolegniomycetes</taxon>
        <taxon>Saprolegniales</taxon>
        <taxon>Verrucalvaceae</taxon>
        <taxon>Aphanomyces</taxon>
    </lineage>
</organism>
<dbReference type="AlphaFoldDB" id="A0A418CSN3"/>
<reference evidence="1 2" key="1">
    <citation type="submission" date="2018-08" db="EMBL/GenBank/DDBJ databases">
        <title>Aphanomyces genome sequencing and annotation.</title>
        <authorList>
            <person name="Minardi D."/>
            <person name="Oidtmann B."/>
            <person name="Van Der Giezen M."/>
            <person name="Studholme D.J."/>
        </authorList>
    </citation>
    <scope>NUCLEOTIDE SEQUENCE [LARGE SCALE GENOMIC DNA]</scope>
    <source>
        <strain evidence="1 2">FDL457</strain>
    </source>
</reference>
<evidence type="ECO:0000313" key="1">
    <source>
        <dbReference type="EMBL" id="RHY84853.1"/>
    </source>
</evidence>
<comment type="caution">
    <text evidence="1">The sequence shown here is derived from an EMBL/GenBank/DDBJ whole genome shotgun (WGS) entry which is preliminary data.</text>
</comment>
<sequence length="74" mass="8490">MVLNINSMLESLHVQSVYNQLYLEESNDIYGDVVAEENDARTYNNPVIDRVIEDSGVDGFRMLTNFTPDEFDTI</sequence>
<evidence type="ECO:0000313" key="2">
    <source>
        <dbReference type="Proteomes" id="UP000286510"/>
    </source>
</evidence>
<protein>
    <submittedName>
        <fullName evidence="1">Uncharacterized protein</fullName>
    </submittedName>
</protein>
<dbReference type="Proteomes" id="UP000286510">
    <property type="component" value="Unassembled WGS sequence"/>
</dbReference>
<gene>
    <name evidence="1" type="ORF">DYB26_015043</name>
</gene>
<dbReference type="EMBL" id="QUTF01024516">
    <property type="protein sequence ID" value="RHY84853.1"/>
    <property type="molecule type" value="Genomic_DNA"/>
</dbReference>